<dbReference type="Pfam" id="PF15024">
    <property type="entry name" value="Glyco_transf_18"/>
    <property type="match status" value="1"/>
</dbReference>
<gene>
    <name evidence="2" type="ORF">BS47DRAFT_1372531</name>
</gene>
<dbReference type="InterPro" id="IPR026116">
    <property type="entry name" value="GT18_cat"/>
</dbReference>
<accession>A0A9P6DW85</accession>
<dbReference type="Proteomes" id="UP000886523">
    <property type="component" value="Unassembled WGS sequence"/>
</dbReference>
<dbReference type="AlphaFoldDB" id="A0A9P6DW85"/>
<keyword evidence="3" id="KW-1185">Reference proteome</keyword>
<name>A0A9P6DW85_9AGAM</name>
<evidence type="ECO:0000259" key="1">
    <source>
        <dbReference type="Pfam" id="PF15024"/>
    </source>
</evidence>
<reference evidence="2" key="1">
    <citation type="journal article" date="2020" name="Nat. Commun.">
        <title>Large-scale genome sequencing of mycorrhizal fungi provides insights into the early evolution of symbiotic traits.</title>
        <authorList>
            <person name="Miyauchi S."/>
            <person name="Kiss E."/>
            <person name="Kuo A."/>
            <person name="Drula E."/>
            <person name="Kohler A."/>
            <person name="Sanchez-Garcia M."/>
            <person name="Morin E."/>
            <person name="Andreopoulos B."/>
            <person name="Barry K.W."/>
            <person name="Bonito G."/>
            <person name="Buee M."/>
            <person name="Carver A."/>
            <person name="Chen C."/>
            <person name="Cichocki N."/>
            <person name="Clum A."/>
            <person name="Culley D."/>
            <person name="Crous P.W."/>
            <person name="Fauchery L."/>
            <person name="Girlanda M."/>
            <person name="Hayes R.D."/>
            <person name="Keri Z."/>
            <person name="LaButti K."/>
            <person name="Lipzen A."/>
            <person name="Lombard V."/>
            <person name="Magnuson J."/>
            <person name="Maillard F."/>
            <person name="Murat C."/>
            <person name="Nolan M."/>
            <person name="Ohm R.A."/>
            <person name="Pangilinan J."/>
            <person name="Pereira M.F."/>
            <person name="Perotto S."/>
            <person name="Peter M."/>
            <person name="Pfister S."/>
            <person name="Riley R."/>
            <person name="Sitrit Y."/>
            <person name="Stielow J.B."/>
            <person name="Szollosi G."/>
            <person name="Zifcakova L."/>
            <person name="Stursova M."/>
            <person name="Spatafora J.W."/>
            <person name="Tedersoo L."/>
            <person name="Vaario L.M."/>
            <person name="Yamada A."/>
            <person name="Yan M."/>
            <person name="Wang P."/>
            <person name="Xu J."/>
            <person name="Bruns T."/>
            <person name="Baldrian P."/>
            <person name="Vilgalys R."/>
            <person name="Dunand C."/>
            <person name="Henrissat B."/>
            <person name="Grigoriev I.V."/>
            <person name="Hibbett D."/>
            <person name="Nagy L.G."/>
            <person name="Martin F.M."/>
        </authorList>
    </citation>
    <scope>NUCLEOTIDE SEQUENCE</scope>
    <source>
        <strain evidence="2">UP504</strain>
    </source>
</reference>
<comment type="caution">
    <text evidence="2">The sequence shown here is derived from an EMBL/GenBank/DDBJ whole genome shotgun (WGS) entry which is preliminary data.</text>
</comment>
<dbReference type="GO" id="GO:0030144">
    <property type="term" value="F:alpha-1,6-mannosylglycoprotein 6-beta-N-acetylglucosaminyltransferase activity"/>
    <property type="evidence" value="ECO:0007669"/>
    <property type="project" value="InterPro"/>
</dbReference>
<sequence>MRALLRCLESSNCRKNQDKVVLLGSFHFRLALRGQNGGEQMWARSTTHALRNMGYSYFFISTTQQMVQLYQIFPHLVKAIIQEGSDVEHCRTGDEFCILRPDHPEGIPIWKLFSFSFWMQSNHFLGPQWTLNPEPWYLGATGITPNTYLGYSVEPSCTSRPVVPHSERHDQAYVMAKMLRFFLPGPTRAWSFEDYDVASNASGVRFIVGAGPDPWHDPKEPIVLPDSLTNLGRLPQTQFIDAVAHSKVMIGVGEPSTSPTPYEALCLGVPFINPWDTKDPTNRNTWLAQHGLLKLLDPPYVYNVFSGDQKGFAKAIKDAIAHPIDRHILDRMKMTSVEDRCELF</sequence>
<proteinExistence type="predicted"/>
<dbReference type="EMBL" id="MU128972">
    <property type="protein sequence ID" value="KAF9513443.1"/>
    <property type="molecule type" value="Genomic_DNA"/>
</dbReference>
<organism evidence="2 3">
    <name type="scientific">Hydnum rufescens UP504</name>
    <dbReference type="NCBI Taxonomy" id="1448309"/>
    <lineage>
        <taxon>Eukaryota</taxon>
        <taxon>Fungi</taxon>
        <taxon>Dikarya</taxon>
        <taxon>Basidiomycota</taxon>
        <taxon>Agaricomycotina</taxon>
        <taxon>Agaricomycetes</taxon>
        <taxon>Cantharellales</taxon>
        <taxon>Hydnaceae</taxon>
        <taxon>Hydnum</taxon>
    </lineage>
</organism>
<feature type="domain" description="Glycosyltransferase family 18 catalytic" evidence="1">
    <location>
        <begin position="144"/>
        <end position="327"/>
    </location>
</feature>
<dbReference type="OrthoDB" id="2113294at2759"/>
<protein>
    <recommendedName>
        <fullName evidence="1">Glycosyltransferase family 18 catalytic domain-containing protein</fullName>
    </recommendedName>
</protein>
<evidence type="ECO:0000313" key="2">
    <source>
        <dbReference type="EMBL" id="KAF9513443.1"/>
    </source>
</evidence>
<evidence type="ECO:0000313" key="3">
    <source>
        <dbReference type="Proteomes" id="UP000886523"/>
    </source>
</evidence>